<keyword evidence="3" id="KW-1015">Disulfide bond</keyword>
<organism evidence="6 7">
    <name type="scientific">Paralcaligenes ureilyticus</name>
    <dbReference type="NCBI Taxonomy" id="627131"/>
    <lineage>
        <taxon>Bacteria</taxon>
        <taxon>Pseudomonadati</taxon>
        <taxon>Pseudomonadota</taxon>
        <taxon>Betaproteobacteria</taxon>
        <taxon>Burkholderiales</taxon>
        <taxon>Alcaligenaceae</taxon>
        <taxon>Paralcaligenes</taxon>
    </lineage>
</organism>
<evidence type="ECO:0000313" key="7">
    <source>
        <dbReference type="Proteomes" id="UP000295525"/>
    </source>
</evidence>
<evidence type="ECO:0000259" key="5">
    <source>
        <dbReference type="PROSITE" id="PS51352"/>
    </source>
</evidence>
<keyword evidence="4" id="KW-0676">Redox-active center</keyword>
<dbReference type="Gene3D" id="2.30.30.380">
    <property type="entry name" value="Zn-finger domain of Sec23/24"/>
    <property type="match status" value="1"/>
</dbReference>
<name>A0A4R3MBI5_9BURK</name>
<comment type="caution">
    <text evidence="6">The sequence shown here is derived from an EMBL/GenBank/DDBJ whole genome shotgun (WGS) entry which is preliminary data.</text>
</comment>
<dbReference type="OrthoDB" id="9790390at2"/>
<dbReference type="GO" id="GO:0015035">
    <property type="term" value="F:protein-disulfide reductase activity"/>
    <property type="evidence" value="ECO:0007669"/>
    <property type="project" value="TreeGrafter"/>
</dbReference>
<dbReference type="CDD" id="cd02947">
    <property type="entry name" value="TRX_family"/>
    <property type="match status" value="1"/>
</dbReference>
<evidence type="ECO:0000313" key="6">
    <source>
        <dbReference type="EMBL" id="TCT10113.1"/>
    </source>
</evidence>
<dbReference type="Pfam" id="PF00085">
    <property type="entry name" value="Thioredoxin"/>
    <property type="match status" value="1"/>
</dbReference>
<accession>A0A4R3MBI5</accession>
<dbReference type="InterPro" id="IPR017937">
    <property type="entry name" value="Thioredoxin_CS"/>
</dbReference>
<dbReference type="PANTHER" id="PTHR45663">
    <property type="entry name" value="GEO12009P1"/>
    <property type="match status" value="1"/>
</dbReference>
<dbReference type="GO" id="GO:0005737">
    <property type="term" value="C:cytoplasm"/>
    <property type="evidence" value="ECO:0007669"/>
    <property type="project" value="TreeGrafter"/>
</dbReference>
<feature type="domain" description="Thioredoxin" evidence="5">
    <location>
        <begin position="10"/>
        <end position="140"/>
    </location>
</feature>
<dbReference type="RefSeq" id="WP_132579737.1">
    <property type="nucleotide sequence ID" value="NZ_SMAJ01000002.1"/>
</dbReference>
<dbReference type="PROSITE" id="PS51352">
    <property type="entry name" value="THIOREDOXIN_2"/>
    <property type="match status" value="1"/>
</dbReference>
<dbReference type="InterPro" id="IPR036249">
    <property type="entry name" value="Thioredoxin-like_sf"/>
</dbReference>
<evidence type="ECO:0000256" key="4">
    <source>
        <dbReference type="ARBA" id="ARBA00023284"/>
    </source>
</evidence>
<dbReference type="InterPro" id="IPR049299">
    <property type="entry name" value="Thio2_N"/>
</dbReference>
<evidence type="ECO:0000256" key="2">
    <source>
        <dbReference type="ARBA" id="ARBA00022982"/>
    </source>
</evidence>
<dbReference type="PROSITE" id="PS00194">
    <property type="entry name" value="THIOREDOXIN_1"/>
    <property type="match status" value="1"/>
</dbReference>
<dbReference type="Proteomes" id="UP000295525">
    <property type="component" value="Unassembled WGS sequence"/>
</dbReference>
<keyword evidence="2" id="KW-0249">Electron transport</keyword>
<evidence type="ECO:0000256" key="1">
    <source>
        <dbReference type="ARBA" id="ARBA00022448"/>
    </source>
</evidence>
<reference evidence="6 7" key="1">
    <citation type="submission" date="2019-03" db="EMBL/GenBank/DDBJ databases">
        <title>Genomic Encyclopedia of Type Strains, Phase IV (KMG-IV): sequencing the most valuable type-strain genomes for metagenomic binning, comparative biology and taxonomic classification.</title>
        <authorList>
            <person name="Goeker M."/>
        </authorList>
    </citation>
    <scope>NUCLEOTIDE SEQUENCE [LARGE SCALE GENOMIC DNA]</scope>
    <source>
        <strain evidence="6 7">DSM 24591</strain>
    </source>
</reference>
<dbReference type="EMBL" id="SMAJ01000002">
    <property type="protein sequence ID" value="TCT10113.1"/>
    <property type="molecule type" value="Genomic_DNA"/>
</dbReference>
<dbReference type="AlphaFoldDB" id="A0A4R3MBI5"/>
<protein>
    <submittedName>
        <fullName evidence="6">Thioredoxin</fullName>
    </submittedName>
</protein>
<dbReference type="PANTHER" id="PTHR45663:SF11">
    <property type="entry name" value="GEO12009P1"/>
    <property type="match status" value="1"/>
</dbReference>
<dbReference type="Gene3D" id="3.40.30.10">
    <property type="entry name" value="Glutaredoxin"/>
    <property type="match status" value="1"/>
</dbReference>
<sequence length="145" mass="15642">MEIKCPHCGQRNRVPAGNLDGDPTCGKCHNLLLNSPINADSKMLAELIAGSAIPVVVDFWAPWCGPCLRFAPTYQSLAEKLGGTVAFVKVDTEAHQEIGAKFNIRSIPTLATFFRGRELGRTSGALPAAELEKLVRGLIEQAQKV</sequence>
<dbReference type="InterPro" id="IPR013766">
    <property type="entry name" value="Thioredoxin_domain"/>
</dbReference>
<evidence type="ECO:0000256" key="3">
    <source>
        <dbReference type="ARBA" id="ARBA00023157"/>
    </source>
</evidence>
<keyword evidence="1" id="KW-0813">Transport</keyword>
<dbReference type="Pfam" id="PF21352">
    <property type="entry name" value="Zn_ribbon_Thio2"/>
    <property type="match status" value="1"/>
</dbReference>
<dbReference type="PRINTS" id="PR00421">
    <property type="entry name" value="THIOREDOXIN"/>
</dbReference>
<gene>
    <name evidence="6" type="ORF">EDC26_10269</name>
</gene>
<proteinExistence type="predicted"/>
<keyword evidence="7" id="KW-1185">Reference proteome</keyword>
<dbReference type="NCBIfam" id="NF008229">
    <property type="entry name" value="PRK10996.1"/>
    <property type="match status" value="1"/>
</dbReference>
<dbReference type="SUPFAM" id="SSF52833">
    <property type="entry name" value="Thioredoxin-like"/>
    <property type="match status" value="1"/>
</dbReference>